<proteinExistence type="predicted"/>
<keyword evidence="1" id="KW-0472">Membrane</keyword>
<name>A0ABT1SBG1_9FIRM</name>
<evidence type="ECO:0000313" key="3">
    <source>
        <dbReference type="EMBL" id="MCQ4923829.1"/>
    </source>
</evidence>
<keyword evidence="4" id="KW-1185">Reference proteome</keyword>
<dbReference type="Proteomes" id="UP001524478">
    <property type="component" value="Unassembled WGS sequence"/>
</dbReference>
<evidence type="ECO:0000313" key="4">
    <source>
        <dbReference type="Proteomes" id="UP001524478"/>
    </source>
</evidence>
<dbReference type="PROSITE" id="PS51257">
    <property type="entry name" value="PROKAR_LIPOPROTEIN"/>
    <property type="match status" value="1"/>
</dbReference>
<organism evidence="3 4">
    <name type="scientific">Tissierella carlieri</name>
    <dbReference type="NCBI Taxonomy" id="689904"/>
    <lineage>
        <taxon>Bacteria</taxon>
        <taxon>Bacillati</taxon>
        <taxon>Bacillota</taxon>
        <taxon>Tissierellia</taxon>
        <taxon>Tissierellales</taxon>
        <taxon>Tissierellaceae</taxon>
        <taxon>Tissierella</taxon>
    </lineage>
</organism>
<keyword evidence="1" id="KW-1133">Transmembrane helix</keyword>
<dbReference type="InterPro" id="IPR010178">
    <property type="entry name" value="Lit"/>
</dbReference>
<dbReference type="RefSeq" id="WP_256311691.1">
    <property type="nucleotide sequence ID" value="NZ_JANGAC010000008.1"/>
</dbReference>
<sequence length="228" mass="26528">MKKILLILLVISLSLSCLLIAAEQHIFDIKHYRRAYFAHDILQVTGKEYFELESITNDIFIYLRGKAGDEILESNFNQREILHMRDVQVLFKYGFILKYIAIILSIGLIIYFVLIGETKLVGKWIYKGLFVNLIFIGILGVMIYFDFTKYFTYFHYIFFTNDLWLLDPQTDLLIQMLPEEFFSSMATSIGLSFLGFVATIQGIGYAATKKGREKNEKGFKLFKKGSQR</sequence>
<feature type="chain" id="PRO_5046388548" evidence="2">
    <location>
        <begin position="22"/>
        <end position="228"/>
    </location>
</feature>
<reference evidence="3 4" key="1">
    <citation type="submission" date="2022-06" db="EMBL/GenBank/DDBJ databases">
        <title>Isolation of gut microbiota from human fecal samples.</title>
        <authorList>
            <person name="Pamer E.G."/>
            <person name="Barat B."/>
            <person name="Waligurski E."/>
            <person name="Medina S."/>
            <person name="Paddock L."/>
            <person name="Mostad J."/>
        </authorList>
    </citation>
    <scope>NUCLEOTIDE SEQUENCE [LARGE SCALE GENOMIC DNA]</scope>
    <source>
        <strain evidence="3 4">DFI.7.95</strain>
    </source>
</reference>
<dbReference type="EMBL" id="JANGAC010000008">
    <property type="protein sequence ID" value="MCQ4923829.1"/>
    <property type="molecule type" value="Genomic_DNA"/>
</dbReference>
<keyword evidence="2" id="KW-0732">Signal</keyword>
<dbReference type="Pfam" id="PF07314">
    <property type="entry name" value="Lit"/>
    <property type="match status" value="1"/>
</dbReference>
<protein>
    <submittedName>
        <fullName evidence="3">TIGR01906 family membrane protein</fullName>
    </submittedName>
</protein>
<feature type="transmembrane region" description="Helical" evidence="1">
    <location>
        <begin position="126"/>
        <end position="145"/>
    </location>
</feature>
<evidence type="ECO:0000256" key="2">
    <source>
        <dbReference type="SAM" id="SignalP"/>
    </source>
</evidence>
<feature type="transmembrane region" description="Helical" evidence="1">
    <location>
        <begin position="181"/>
        <end position="207"/>
    </location>
</feature>
<accession>A0ABT1SBG1</accession>
<feature type="transmembrane region" description="Helical" evidence="1">
    <location>
        <begin position="93"/>
        <end position="114"/>
    </location>
</feature>
<dbReference type="NCBIfam" id="TIGR01906">
    <property type="entry name" value="integ_TIGR01906"/>
    <property type="match status" value="1"/>
</dbReference>
<feature type="signal peptide" evidence="2">
    <location>
        <begin position="1"/>
        <end position="21"/>
    </location>
</feature>
<gene>
    <name evidence="3" type="ORF">NE686_12075</name>
</gene>
<evidence type="ECO:0000256" key="1">
    <source>
        <dbReference type="SAM" id="Phobius"/>
    </source>
</evidence>
<keyword evidence="1" id="KW-0812">Transmembrane</keyword>
<comment type="caution">
    <text evidence="3">The sequence shown here is derived from an EMBL/GenBank/DDBJ whole genome shotgun (WGS) entry which is preliminary data.</text>
</comment>